<dbReference type="Pfam" id="PF12986">
    <property type="entry name" value="DUF3870"/>
    <property type="match status" value="1"/>
</dbReference>
<gene>
    <name evidence="2" type="ORF">QU481_19050</name>
</gene>
<dbReference type="Proteomes" id="UP001168540">
    <property type="component" value="Unassembled WGS sequence"/>
</dbReference>
<feature type="domain" description="DUF3870" evidence="1">
    <location>
        <begin position="10"/>
        <end position="97"/>
    </location>
</feature>
<dbReference type="EMBL" id="JAUEDK010000047">
    <property type="protein sequence ID" value="MDN0076946.1"/>
    <property type="molecule type" value="Genomic_DNA"/>
</dbReference>
<evidence type="ECO:0000313" key="2">
    <source>
        <dbReference type="EMBL" id="MDN0076946.1"/>
    </source>
</evidence>
<comment type="caution">
    <text evidence="2">The sequence shown here is derived from an EMBL/GenBank/DDBJ whole genome shotgun (WGS) entry which is preliminary data.</text>
</comment>
<name>A0ABT7XT18_9NEIS</name>
<evidence type="ECO:0000313" key="3">
    <source>
        <dbReference type="Proteomes" id="UP001168540"/>
    </source>
</evidence>
<proteinExistence type="predicted"/>
<dbReference type="InterPro" id="IPR024617">
    <property type="entry name" value="DUF3870"/>
</dbReference>
<evidence type="ECO:0000259" key="1">
    <source>
        <dbReference type="Pfam" id="PF12986"/>
    </source>
</evidence>
<protein>
    <submittedName>
        <fullName evidence="2">DUF3870 domain-containing protein</fullName>
    </submittedName>
</protein>
<reference evidence="2" key="1">
    <citation type="submission" date="2023-06" db="EMBL/GenBank/DDBJ databases">
        <authorList>
            <person name="Zhang S."/>
        </authorList>
    </citation>
    <scope>NUCLEOTIDE SEQUENCE</scope>
    <source>
        <strain evidence="2">SG2303</strain>
    </source>
</reference>
<dbReference type="RefSeq" id="WP_289831578.1">
    <property type="nucleotide sequence ID" value="NZ_JAUEDK010000047.1"/>
</dbReference>
<accession>A0ABT7XT18</accession>
<organism evidence="2 3">
    <name type="scientific">Crenobacter oryzisoli</name>
    <dbReference type="NCBI Taxonomy" id="3056844"/>
    <lineage>
        <taxon>Bacteria</taxon>
        <taxon>Pseudomonadati</taxon>
        <taxon>Pseudomonadota</taxon>
        <taxon>Betaproteobacteria</taxon>
        <taxon>Neisseriales</taxon>
        <taxon>Neisseriaceae</taxon>
        <taxon>Crenobacter</taxon>
    </lineage>
</organism>
<sequence length="116" mass="12522">MRNTAQTLFFAGHARLPQGMAAQNVFESLSITVEVDSRYAVVIEASCTLATEHGRAFVGDLLRGYSLLGGMAEPIAQVQRRYIGRAASALVAALKDLEINVERHRQTFGSVAVEAS</sequence>
<keyword evidence="3" id="KW-1185">Reference proteome</keyword>